<dbReference type="EMBL" id="CAJOBH010150194">
    <property type="protein sequence ID" value="CAF4842772.1"/>
    <property type="molecule type" value="Genomic_DNA"/>
</dbReference>
<comment type="caution">
    <text evidence="1">The sequence shown here is derived from an EMBL/GenBank/DDBJ whole genome shotgun (WGS) entry which is preliminary data.</text>
</comment>
<proteinExistence type="predicted"/>
<evidence type="ECO:0000313" key="2">
    <source>
        <dbReference type="Proteomes" id="UP000681967"/>
    </source>
</evidence>
<feature type="non-terminal residue" evidence="1">
    <location>
        <position position="1"/>
    </location>
</feature>
<feature type="non-terminal residue" evidence="1">
    <location>
        <position position="49"/>
    </location>
</feature>
<dbReference type="AlphaFoldDB" id="A0A8S3BLU2"/>
<reference evidence="1" key="1">
    <citation type="submission" date="2021-02" db="EMBL/GenBank/DDBJ databases">
        <authorList>
            <person name="Nowell W R."/>
        </authorList>
    </citation>
    <scope>NUCLEOTIDE SEQUENCE</scope>
</reference>
<dbReference type="Proteomes" id="UP000681967">
    <property type="component" value="Unassembled WGS sequence"/>
</dbReference>
<gene>
    <name evidence="1" type="ORF">BYL167_LOCUS49874</name>
</gene>
<organism evidence="1 2">
    <name type="scientific">Rotaria magnacalcarata</name>
    <dbReference type="NCBI Taxonomy" id="392030"/>
    <lineage>
        <taxon>Eukaryota</taxon>
        <taxon>Metazoa</taxon>
        <taxon>Spiralia</taxon>
        <taxon>Gnathifera</taxon>
        <taxon>Rotifera</taxon>
        <taxon>Eurotatoria</taxon>
        <taxon>Bdelloidea</taxon>
        <taxon>Philodinida</taxon>
        <taxon>Philodinidae</taxon>
        <taxon>Rotaria</taxon>
    </lineage>
</organism>
<accession>A0A8S3BLU2</accession>
<name>A0A8S3BLU2_9BILA</name>
<sequence>MLERKCLNAHHLNIDDNDERRIQTSINKPFSSSTSLQLPDRWRDYLSSS</sequence>
<protein>
    <submittedName>
        <fullName evidence="1">Uncharacterized protein</fullName>
    </submittedName>
</protein>
<evidence type="ECO:0000313" key="1">
    <source>
        <dbReference type="EMBL" id="CAF4842772.1"/>
    </source>
</evidence>